<dbReference type="EMBL" id="JAODUP010000237">
    <property type="protein sequence ID" value="KAK2155553.1"/>
    <property type="molecule type" value="Genomic_DNA"/>
</dbReference>
<dbReference type="Proteomes" id="UP001208570">
    <property type="component" value="Unassembled WGS sequence"/>
</dbReference>
<protein>
    <recommendedName>
        <fullName evidence="3">Retrotransposon gag domain-containing protein</fullName>
    </recommendedName>
</protein>
<reference evidence="1" key="1">
    <citation type="journal article" date="2023" name="Mol. Biol. Evol.">
        <title>Third-Generation Sequencing Reveals the Adaptive Role of the Epigenome in Three Deep-Sea Polychaetes.</title>
        <authorList>
            <person name="Perez M."/>
            <person name="Aroh O."/>
            <person name="Sun Y."/>
            <person name="Lan Y."/>
            <person name="Juniper S.K."/>
            <person name="Young C.R."/>
            <person name="Angers B."/>
            <person name="Qian P.Y."/>
        </authorList>
    </citation>
    <scope>NUCLEOTIDE SEQUENCE</scope>
    <source>
        <strain evidence="1">P08H-3</strain>
    </source>
</reference>
<evidence type="ECO:0000313" key="2">
    <source>
        <dbReference type="Proteomes" id="UP001208570"/>
    </source>
</evidence>
<proteinExistence type="predicted"/>
<keyword evidence="2" id="KW-1185">Reference proteome</keyword>
<evidence type="ECO:0008006" key="3">
    <source>
        <dbReference type="Google" id="ProtNLM"/>
    </source>
</evidence>
<evidence type="ECO:0000313" key="1">
    <source>
        <dbReference type="EMBL" id="KAK2155553.1"/>
    </source>
</evidence>
<dbReference type="AlphaFoldDB" id="A0AAD9JLR8"/>
<accession>A0AAD9JLR8</accession>
<gene>
    <name evidence="1" type="ORF">LSH36_237g04063</name>
</gene>
<comment type="caution">
    <text evidence="1">The sequence shown here is derived from an EMBL/GenBank/DDBJ whole genome shotgun (WGS) entry which is preliminary data.</text>
</comment>
<name>A0AAD9JLR8_9ANNE</name>
<sequence length="171" mass="19845">MGGQWIFIGKVNVTRRLSEQYLRIVEMMIRQYEPISTDEQVLYVLESVSQKGGESIESYATELTNLTKDWNFGQPRDSLIRDQIVLGVFDHKEQDRLLREIDLTLERALETCQATTYQGVRVRDNSEWEPAVVVRPHASPRSYIIRRNVQELRRNTGHLMPIVEYPPGVIG</sequence>
<organism evidence="1 2">
    <name type="scientific">Paralvinella palmiformis</name>
    <dbReference type="NCBI Taxonomy" id="53620"/>
    <lineage>
        <taxon>Eukaryota</taxon>
        <taxon>Metazoa</taxon>
        <taxon>Spiralia</taxon>
        <taxon>Lophotrochozoa</taxon>
        <taxon>Annelida</taxon>
        <taxon>Polychaeta</taxon>
        <taxon>Sedentaria</taxon>
        <taxon>Canalipalpata</taxon>
        <taxon>Terebellida</taxon>
        <taxon>Terebelliformia</taxon>
        <taxon>Alvinellidae</taxon>
        <taxon>Paralvinella</taxon>
    </lineage>
</organism>